<keyword evidence="3" id="KW-0633">Potassium transport</keyword>
<dbReference type="PROSITE" id="PS51201">
    <property type="entry name" value="RCK_N"/>
    <property type="match status" value="2"/>
</dbReference>
<evidence type="ECO:0000259" key="8">
    <source>
        <dbReference type="PROSITE" id="PS51202"/>
    </source>
</evidence>
<feature type="domain" description="RCK N-terminal" evidence="7">
    <location>
        <begin position="228"/>
        <end position="345"/>
    </location>
</feature>
<dbReference type="KEGG" id="cbar:PATL70BA_0196"/>
<dbReference type="NCBIfam" id="NF007039">
    <property type="entry name" value="PRK09496.3-2"/>
    <property type="match status" value="1"/>
</dbReference>
<dbReference type="SUPFAM" id="SSF116726">
    <property type="entry name" value="TrkA C-terminal domain-like"/>
    <property type="match status" value="2"/>
</dbReference>
<gene>
    <name evidence="9" type="ORF">PATL70BA_0196</name>
</gene>
<feature type="domain" description="RCK C-terminal" evidence="8">
    <location>
        <begin position="365"/>
        <end position="446"/>
    </location>
</feature>
<dbReference type="Pfam" id="PF02080">
    <property type="entry name" value="TrkA_C"/>
    <property type="match status" value="2"/>
</dbReference>
<dbReference type="NCBIfam" id="NF007031">
    <property type="entry name" value="PRK09496.1-2"/>
    <property type="match status" value="1"/>
</dbReference>
<evidence type="ECO:0000256" key="6">
    <source>
        <dbReference type="ARBA" id="ARBA00023065"/>
    </source>
</evidence>
<dbReference type="InterPro" id="IPR036721">
    <property type="entry name" value="RCK_C_sf"/>
</dbReference>
<dbReference type="NCBIfam" id="NF007032">
    <property type="entry name" value="PRK09496.1-4"/>
    <property type="match status" value="1"/>
</dbReference>
<dbReference type="Pfam" id="PF02254">
    <property type="entry name" value="TrkA_N"/>
    <property type="match status" value="2"/>
</dbReference>
<dbReference type="SUPFAM" id="SSF51735">
    <property type="entry name" value="NAD(P)-binding Rossmann-fold domains"/>
    <property type="match status" value="2"/>
</dbReference>
<dbReference type="PRINTS" id="PR00335">
    <property type="entry name" value="KUPTAKETRKA"/>
</dbReference>
<dbReference type="InterPro" id="IPR050721">
    <property type="entry name" value="Trk_Ktr_HKT_K-transport"/>
</dbReference>
<evidence type="ECO:0000313" key="10">
    <source>
        <dbReference type="Proteomes" id="UP000279029"/>
    </source>
</evidence>
<evidence type="ECO:0000256" key="4">
    <source>
        <dbReference type="ARBA" id="ARBA00022958"/>
    </source>
</evidence>
<organism evidence="9 10">
    <name type="scientific">Petrocella atlantisensis</name>
    <dbReference type="NCBI Taxonomy" id="2173034"/>
    <lineage>
        <taxon>Bacteria</taxon>
        <taxon>Bacillati</taxon>
        <taxon>Bacillota</taxon>
        <taxon>Clostridia</taxon>
        <taxon>Lachnospirales</taxon>
        <taxon>Vallitaleaceae</taxon>
        <taxon>Petrocella</taxon>
    </lineage>
</organism>
<evidence type="ECO:0000313" key="9">
    <source>
        <dbReference type="EMBL" id="VDN46039.1"/>
    </source>
</evidence>
<keyword evidence="4" id="KW-0630">Potassium</keyword>
<keyword evidence="2" id="KW-0813">Transport</keyword>
<dbReference type="OrthoDB" id="9775180at2"/>
<dbReference type="GO" id="GO:0015079">
    <property type="term" value="F:potassium ion transmembrane transporter activity"/>
    <property type="evidence" value="ECO:0007669"/>
    <property type="project" value="InterPro"/>
</dbReference>
<protein>
    <recommendedName>
        <fullName evidence="1">Trk system potassium uptake protein TrkA</fullName>
    </recommendedName>
</protein>
<feature type="domain" description="RCK N-terminal" evidence="7">
    <location>
        <begin position="1"/>
        <end position="120"/>
    </location>
</feature>
<dbReference type="Proteomes" id="UP000279029">
    <property type="component" value="Chromosome"/>
</dbReference>
<keyword evidence="10" id="KW-1185">Reference proteome</keyword>
<keyword evidence="6" id="KW-0406">Ion transport</keyword>
<dbReference type="GO" id="GO:0005886">
    <property type="term" value="C:plasma membrane"/>
    <property type="evidence" value="ECO:0007669"/>
    <property type="project" value="InterPro"/>
</dbReference>
<dbReference type="PANTHER" id="PTHR43833">
    <property type="entry name" value="POTASSIUM CHANNEL PROTEIN 2-RELATED-RELATED"/>
    <property type="match status" value="1"/>
</dbReference>
<dbReference type="InterPro" id="IPR006036">
    <property type="entry name" value="K_uptake_TrkA"/>
</dbReference>
<accession>A0A3P7RZA6</accession>
<dbReference type="Gene3D" id="3.30.70.1450">
    <property type="entry name" value="Regulator of K+ conductance, C-terminal domain"/>
    <property type="match status" value="2"/>
</dbReference>
<dbReference type="InterPro" id="IPR036291">
    <property type="entry name" value="NAD(P)-bd_dom_sf"/>
</dbReference>
<dbReference type="InterPro" id="IPR003148">
    <property type="entry name" value="RCK_N"/>
</dbReference>
<evidence type="ECO:0000256" key="5">
    <source>
        <dbReference type="ARBA" id="ARBA00023027"/>
    </source>
</evidence>
<dbReference type="EMBL" id="LR130778">
    <property type="protein sequence ID" value="VDN46039.1"/>
    <property type="molecule type" value="Genomic_DNA"/>
</dbReference>
<reference evidence="9 10" key="1">
    <citation type="submission" date="2018-09" db="EMBL/GenBank/DDBJ databases">
        <authorList>
            <person name="Postec A."/>
        </authorList>
    </citation>
    <scope>NUCLEOTIDE SEQUENCE [LARGE SCALE GENOMIC DNA]</scope>
    <source>
        <strain evidence="9">70B-A</strain>
    </source>
</reference>
<evidence type="ECO:0000256" key="1">
    <source>
        <dbReference type="ARBA" id="ARBA00017378"/>
    </source>
</evidence>
<proteinExistence type="predicted"/>
<name>A0A3P7RZA6_9FIRM</name>
<evidence type="ECO:0000256" key="2">
    <source>
        <dbReference type="ARBA" id="ARBA00022448"/>
    </source>
</evidence>
<sequence length="452" mass="50161">MKVIIIGAGKLGYKLAEALINSDVEVTVVDSKERVIKHIREYLDVLTITANGTDMDVLKSLNLKSYALLVATTNSDETNTIICALAKTAGCKQTIARIRNPEYSQQLDFLKIEMGIDHIVNPELSTANKIARYLTKEYIFYSENFARGQVSMIDCHERFFSGFKGKIIKDIDDMEGLLIAAISRRGEIIIPSGLTTIEEDDILYVIGKTKMIKRFSHRADLDNNRSSVKRVMILGGGKIGYYLAKRLLASRIQVTIIESDEDRCRYLSEKLDNALVIKGNGTDINILEEEKLPMMDAFIGVTGFDEQNLLMSLMAKQEGVKKVIAKISKPSYNTIIDKLGIDVALNPTEIIASDILRFIRGGKVLSVSMLLGGQAEVIEIVVSKDMAICDKKISNLALPKGIIIGAIVDKNDVIIPNGQSMIEEDSRLILFSLAKDISMINKILKPSRKKLL</sequence>
<dbReference type="AlphaFoldDB" id="A0A3P7RZA6"/>
<evidence type="ECO:0000256" key="3">
    <source>
        <dbReference type="ARBA" id="ARBA00022538"/>
    </source>
</evidence>
<dbReference type="Gene3D" id="3.40.50.720">
    <property type="entry name" value="NAD(P)-binding Rossmann-like Domain"/>
    <property type="match status" value="2"/>
</dbReference>
<dbReference type="InterPro" id="IPR006037">
    <property type="entry name" value="RCK_C"/>
</dbReference>
<dbReference type="PROSITE" id="PS51202">
    <property type="entry name" value="RCK_C"/>
    <property type="match status" value="2"/>
</dbReference>
<dbReference type="NCBIfam" id="NF007041">
    <property type="entry name" value="PRK09496.3-4"/>
    <property type="match status" value="1"/>
</dbReference>
<keyword evidence="5" id="KW-0520">NAD</keyword>
<dbReference type="PANTHER" id="PTHR43833:SF5">
    <property type="entry name" value="TRK SYSTEM POTASSIUM UPTAKE PROTEIN TRKA"/>
    <property type="match status" value="1"/>
</dbReference>
<evidence type="ECO:0000259" key="7">
    <source>
        <dbReference type="PROSITE" id="PS51201"/>
    </source>
</evidence>
<dbReference type="RefSeq" id="WP_125135612.1">
    <property type="nucleotide sequence ID" value="NZ_LR130778.1"/>
</dbReference>
<feature type="domain" description="RCK C-terminal" evidence="8">
    <location>
        <begin position="140"/>
        <end position="221"/>
    </location>
</feature>